<dbReference type="AlphaFoldDB" id="A0A2G8LR00"/>
<organism evidence="2 3">
    <name type="scientific">Stichopus japonicus</name>
    <name type="common">Sea cucumber</name>
    <dbReference type="NCBI Taxonomy" id="307972"/>
    <lineage>
        <taxon>Eukaryota</taxon>
        <taxon>Metazoa</taxon>
        <taxon>Echinodermata</taxon>
        <taxon>Eleutherozoa</taxon>
        <taxon>Echinozoa</taxon>
        <taxon>Holothuroidea</taxon>
        <taxon>Aspidochirotacea</taxon>
        <taxon>Aspidochirotida</taxon>
        <taxon>Stichopodidae</taxon>
        <taxon>Apostichopus</taxon>
    </lineage>
</organism>
<accession>A0A2G8LR00</accession>
<feature type="region of interest" description="Disordered" evidence="1">
    <location>
        <begin position="148"/>
        <end position="178"/>
    </location>
</feature>
<proteinExistence type="predicted"/>
<gene>
    <name evidence="2" type="ORF">BSL78_00377</name>
</gene>
<dbReference type="EMBL" id="MRZV01000007">
    <property type="protein sequence ID" value="PIK62683.1"/>
    <property type="molecule type" value="Genomic_DNA"/>
</dbReference>
<name>A0A2G8LR00_STIJA</name>
<dbReference type="Proteomes" id="UP000230750">
    <property type="component" value="Unassembled WGS sequence"/>
</dbReference>
<feature type="compositionally biased region" description="Low complexity" evidence="1">
    <location>
        <begin position="85"/>
        <end position="105"/>
    </location>
</feature>
<protein>
    <submittedName>
        <fullName evidence="2">Uncharacterized protein</fullName>
    </submittedName>
</protein>
<keyword evidence="3" id="KW-1185">Reference proteome</keyword>
<feature type="region of interest" description="Disordered" evidence="1">
    <location>
        <begin position="78"/>
        <end position="105"/>
    </location>
</feature>
<evidence type="ECO:0000256" key="1">
    <source>
        <dbReference type="SAM" id="MobiDB-lite"/>
    </source>
</evidence>
<evidence type="ECO:0000313" key="2">
    <source>
        <dbReference type="EMBL" id="PIK62683.1"/>
    </source>
</evidence>
<comment type="caution">
    <text evidence="2">The sequence shown here is derived from an EMBL/GenBank/DDBJ whole genome shotgun (WGS) entry which is preliminary data.</text>
</comment>
<sequence length="261" mass="28833">MGAEVDSEETMKILIPMMRLSGEFMTLKGVEAKEGGGGCRVMPQNPIVRLKKWISQETSEIKSQIKIIQQASKETVKIPDIHQETSTLSSSSSKTSSVKKSDSSSVTHYFPDVGKTMDLFDSTSSLTDDIKNNDLTFDDKQTTFNLKEHLGRQETSTLSSSSSKTSSVKKSDSSSVTHYIPDVGKTMDLFDSTSSLTDDIKNNDLTSEDKQTTFNLIEHLGRQDSVTSKTSEADNNSVTSLDNSFEMFPATIPPYQPRRES</sequence>
<reference evidence="2 3" key="1">
    <citation type="journal article" date="2017" name="PLoS Biol.">
        <title>The sea cucumber genome provides insights into morphological evolution and visceral regeneration.</title>
        <authorList>
            <person name="Zhang X."/>
            <person name="Sun L."/>
            <person name="Yuan J."/>
            <person name="Sun Y."/>
            <person name="Gao Y."/>
            <person name="Zhang L."/>
            <person name="Li S."/>
            <person name="Dai H."/>
            <person name="Hamel J.F."/>
            <person name="Liu C."/>
            <person name="Yu Y."/>
            <person name="Liu S."/>
            <person name="Lin W."/>
            <person name="Guo K."/>
            <person name="Jin S."/>
            <person name="Xu P."/>
            <person name="Storey K.B."/>
            <person name="Huan P."/>
            <person name="Zhang T."/>
            <person name="Zhou Y."/>
            <person name="Zhang J."/>
            <person name="Lin C."/>
            <person name="Li X."/>
            <person name="Xing L."/>
            <person name="Huo D."/>
            <person name="Sun M."/>
            <person name="Wang L."/>
            <person name="Mercier A."/>
            <person name="Li F."/>
            <person name="Yang H."/>
            <person name="Xiang J."/>
        </authorList>
    </citation>
    <scope>NUCLEOTIDE SEQUENCE [LARGE SCALE GENOMIC DNA]</scope>
    <source>
        <strain evidence="2">Shaxun</strain>
        <tissue evidence="2">Muscle</tissue>
    </source>
</reference>
<evidence type="ECO:0000313" key="3">
    <source>
        <dbReference type="Proteomes" id="UP000230750"/>
    </source>
</evidence>
<feature type="compositionally biased region" description="Low complexity" evidence="1">
    <location>
        <begin position="155"/>
        <end position="177"/>
    </location>
</feature>